<feature type="region of interest" description="Disordered" evidence="1">
    <location>
        <begin position="1"/>
        <end position="52"/>
    </location>
</feature>
<reference evidence="2" key="1">
    <citation type="submission" date="2020-07" db="EMBL/GenBank/DDBJ databases">
        <authorList>
            <person name="Lin J."/>
        </authorList>
    </citation>
    <scope>NUCLEOTIDE SEQUENCE</scope>
</reference>
<protein>
    <submittedName>
        <fullName evidence="2">Uncharacterized protein</fullName>
    </submittedName>
</protein>
<gene>
    <name evidence="2" type="ORF">CB5_LOCUS13902</name>
</gene>
<dbReference type="PANTHER" id="PTHR31509">
    <property type="entry name" value="BPS1-LIKE PROTEIN"/>
    <property type="match status" value="1"/>
</dbReference>
<proteinExistence type="predicted"/>
<name>A0A6V7PIN0_ANACO</name>
<feature type="compositionally biased region" description="Low complexity" evidence="1">
    <location>
        <begin position="10"/>
        <end position="22"/>
    </location>
</feature>
<organism evidence="2">
    <name type="scientific">Ananas comosus var. bracteatus</name>
    <name type="common">red pineapple</name>
    <dbReference type="NCBI Taxonomy" id="296719"/>
    <lineage>
        <taxon>Eukaryota</taxon>
        <taxon>Viridiplantae</taxon>
        <taxon>Streptophyta</taxon>
        <taxon>Embryophyta</taxon>
        <taxon>Tracheophyta</taxon>
        <taxon>Spermatophyta</taxon>
        <taxon>Magnoliopsida</taxon>
        <taxon>Liliopsida</taxon>
        <taxon>Poales</taxon>
        <taxon>Bromeliaceae</taxon>
        <taxon>Bromelioideae</taxon>
        <taxon>Ananas</taxon>
    </lineage>
</organism>
<sequence length="245" mass="25871">MFLTEKPRDPSTSPSPSASDPSSPSPLPAPPPLLARPRRRSPRLHPRRRRPAPLPILRPAALAAHLHSGLSLLDAANSASAALDLLLRRRLLLRLLLLSSPSPAPDSLRRAIAEWNRPSLSPPICIAHTPEPPRAAASAARRAIYASEAVAALVLGALAAALGGGGARSAPPLPRVPAEFPWAAEFNKLAEEIPLKLGAGFAGEVEAVADAVTRLTAVIDGDDDPEKLRRAVEEVDKLTEEMTEG</sequence>
<dbReference type="AlphaFoldDB" id="A0A6V7PIN0"/>
<evidence type="ECO:0000256" key="1">
    <source>
        <dbReference type="SAM" id="MobiDB-lite"/>
    </source>
</evidence>
<feature type="compositionally biased region" description="Pro residues" evidence="1">
    <location>
        <begin position="23"/>
        <end position="34"/>
    </location>
</feature>
<evidence type="ECO:0000313" key="2">
    <source>
        <dbReference type="EMBL" id="CAD1830691.1"/>
    </source>
</evidence>
<accession>A0A6V7PIN0</accession>
<feature type="compositionally biased region" description="Basic residues" evidence="1">
    <location>
        <begin position="36"/>
        <end position="51"/>
    </location>
</feature>
<dbReference type="EMBL" id="LR862148">
    <property type="protein sequence ID" value="CAD1830691.1"/>
    <property type="molecule type" value="Genomic_DNA"/>
</dbReference>